<dbReference type="InterPro" id="IPR053157">
    <property type="entry name" value="Sterol_Uptake_Regulator"/>
</dbReference>
<evidence type="ECO:0000313" key="4">
    <source>
        <dbReference type="EMBL" id="KAF2011865.1"/>
    </source>
</evidence>
<feature type="transmembrane region" description="Helical" evidence="2">
    <location>
        <begin position="183"/>
        <end position="201"/>
    </location>
</feature>
<dbReference type="PROSITE" id="PS50048">
    <property type="entry name" value="ZN2_CY6_FUNGAL_2"/>
    <property type="match status" value="1"/>
</dbReference>
<evidence type="ECO:0000313" key="5">
    <source>
        <dbReference type="Proteomes" id="UP000799778"/>
    </source>
</evidence>
<evidence type="ECO:0000259" key="3">
    <source>
        <dbReference type="PROSITE" id="PS50048"/>
    </source>
</evidence>
<keyword evidence="2" id="KW-1133">Transmembrane helix</keyword>
<dbReference type="Proteomes" id="UP000799778">
    <property type="component" value="Unassembled WGS sequence"/>
</dbReference>
<dbReference type="CDD" id="cd00067">
    <property type="entry name" value="GAL4"/>
    <property type="match status" value="1"/>
</dbReference>
<gene>
    <name evidence="4" type="ORF">BU24DRAFT_265325</name>
</gene>
<dbReference type="PANTHER" id="PTHR47784">
    <property type="entry name" value="STEROL UPTAKE CONTROL PROTEIN 2"/>
    <property type="match status" value="1"/>
</dbReference>
<dbReference type="PANTHER" id="PTHR47784:SF5">
    <property type="entry name" value="STEROL UPTAKE CONTROL PROTEIN 2"/>
    <property type="match status" value="1"/>
</dbReference>
<dbReference type="Pfam" id="PF11951">
    <property type="entry name" value="Fungal_trans_2"/>
    <property type="match status" value="1"/>
</dbReference>
<dbReference type="SUPFAM" id="SSF57701">
    <property type="entry name" value="Zn2/Cys6 DNA-binding domain"/>
    <property type="match status" value="1"/>
</dbReference>
<evidence type="ECO:0000256" key="2">
    <source>
        <dbReference type="SAM" id="Phobius"/>
    </source>
</evidence>
<dbReference type="OrthoDB" id="4937900at2759"/>
<dbReference type="PROSITE" id="PS00463">
    <property type="entry name" value="ZN2_CY6_FUNGAL_1"/>
    <property type="match status" value="1"/>
</dbReference>
<proteinExistence type="predicted"/>
<keyword evidence="2" id="KW-0812">Transmembrane</keyword>
<dbReference type="GO" id="GO:0008270">
    <property type="term" value="F:zinc ion binding"/>
    <property type="evidence" value="ECO:0007669"/>
    <property type="project" value="InterPro"/>
</dbReference>
<organism evidence="4 5">
    <name type="scientific">Aaosphaeria arxii CBS 175.79</name>
    <dbReference type="NCBI Taxonomy" id="1450172"/>
    <lineage>
        <taxon>Eukaryota</taxon>
        <taxon>Fungi</taxon>
        <taxon>Dikarya</taxon>
        <taxon>Ascomycota</taxon>
        <taxon>Pezizomycotina</taxon>
        <taxon>Dothideomycetes</taxon>
        <taxon>Pleosporomycetidae</taxon>
        <taxon>Pleosporales</taxon>
        <taxon>Pleosporales incertae sedis</taxon>
        <taxon>Aaosphaeria</taxon>
    </lineage>
</organism>
<keyword evidence="2" id="KW-0472">Membrane</keyword>
<dbReference type="InterPro" id="IPR021858">
    <property type="entry name" value="Fun_TF"/>
</dbReference>
<protein>
    <recommendedName>
        <fullName evidence="3">Zn(2)-C6 fungal-type domain-containing protein</fullName>
    </recommendedName>
</protein>
<dbReference type="GO" id="GO:0001228">
    <property type="term" value="F:DNA-binding transcription activator activity, RNA polymerase II-specific"/>
    <property type="evidence" value="ECO:0007669"/>
    <property type="project" value="TreeGrafter"/>
</dbReference>
<accession>A0A6A5XF47</accession>
<dbReference type="InterPro" id="IPR036864">
    <property type="entry name" value="Zn2-C6_fun-type_DNA-bd_sf"/>
</dbReference>
<name>A0A6A5XF47_9PLEO</name>
<dbReference type="InterPro" id="IPR001138">
    <property type="entry name" value="Zn2Cys6_DnaBD"/>
</dbReference>
<reference evidence="4" key="1">
    <citation type="journal article" date="2020" name="Stud. Mycol.">
        <title>101 Dothideomycetes genomes: a test case for predicting lifestyles and emergence of pathogens.</title>
        <authorList>
            <person name="Haridas S."/>
            <person name="Albert R."/>
            <person name="Binder M."/>
            <person name="Bloem J."/>
            <person name="Labutti K."/>
            <person name="Salamov A."/>
            <person name="Andreopoulos B."/>
            <person name="Baker S."/>
            <person name="Barry K."/>
            <person name="Bills G."/>
            <person name="Bluhm B."/>
            <person name="Cannon C."/>
            <person name="Castanera R."/>
            <person name="Culley D."/>
            <person name="Daum C."/>
            <person name="Ezra D."/>
            <person name="Gonzalez J."/>
            <person name="Henrissat B."/>
            <person name="Kuo A."/>
            <person name="Liang C."/>
            <person name="Lipzen A."/>
            <person name="Lutzoni F."/>
            <person name="Magnuson J."/>
            <person name="Mondo S."/>
            <person name="Nolan M."/>
            <person name="Ohm R."/>
            <person name="Pangilinan J."/>
            <person name="Park H.-J."/>
            <person name="Ramirez L."/>
            <person name="Alfaro M."/>
            <person name="Sun H."/>
            <person name="Tritt A."/>
            <person name="Yoshinaga Y."/>
            <person name="Zwiers L.-H."/>
            <person name="Turgeon B."/>
            <person name="Goodwin S."/>
            <person name="Spatafora J."/>
            <person name="Crous P."/>
            <person name="Grigoriev I."/>
        </authorList>
    </citation>
    <scope>NUCLEOTIDE SEQUENCE</scope>
    <source>
        <strain evidence="4">CBS 175.79</strain>
    </source>
</reference>
<dbReference type="AlphaFoldDB" id="A0A6A5XF47"/>
<dbReference type="EMBL" id="ML978073">
    <property type="protein sequence ID" value="KAF2011865.1"/>
    <property type="molecule type" value="Genomic_DNA"/>
</dbReference>
<dbReference type="RefSeq" id="XP_033380204.1">
    <property type="nucleotide sequence ID" value="XM_033522538.1"/>
</dbReference>
<sequence>MSSRKPHSKSRFGCLPCKKRHIKCGEEQPSCHNCSKRRVCCTYGLSQATATGHASRANSEERAHTQDSLLQIPLTCHCMQDPLIQTPAKVTRLQELQLIIHYTTTTCNSMAHNLDDIEIWRRIVPEEAVRHEFLMDGLLALSSLHLADESPDLRWHYTEIATHYHSSGLRKYRDALEMISSDNSIAIFAFSIIITILALAFPRSCSVPTHTSLAESMVSMFELLRGTRLISQGTGSSFREGKLAALFQPNSQDPGLPTPSGDTDHALIRLRERANSFITFENPERHEAYLSGIETLKTAFGQMEMSRYYLGPVIAWPTMVSEKLFALFKDDDPMAKLIIIHYGVLLLYARDRWWGRDIGTSLIETLANSLCDADPAWASWTEWAREAATLATHEPDPPLMPSDL</sequence>
<evidence type="ECO:0000256" key="1">
    <source>
        <dbReference type="ARBA" id="ARBA00023242"/>
    </source>
</evidence>
<dbReference type="PRINTS" id="PR00755">
    <property type="entry name" value="AFLATOXINBRP"/>
</dbReference>
<dbReference type="GeneID" id="54279935"/>
<dbReference type="Gene3D" id="4.10.240.10">
    <property type="entry name" value="Zn(2)-C6 fungal-type DNA-binding domain"/>
    <property type="match status" value="1"/>
</dbReference>
<dbReference type="SMART" id="SM00066">
    <property type="entry name" value="GAL4"/>
    <property type="match status" value="1"/>
</dbReference>
<keyword evidence="1" id="KW-0539">Nucleus</keyword>
<dbReference type="Pfam" id="PF00172">
    <property type="entry name" value="Zn_clus"/>
    <property type="match status" value="1"/>
</dbReference>
<feature type="domain" description="Zn(2)-C6 fungal-type" evidence="3">
    <location>
        <begin position="13"/>
        <end position="43"/>
    </location>
</feature>
<keyword evidence="5" id="KW-1185">Reference proteome</keyword>